<reference evidence="6 7" key="1">
    <citation type="submission" date="2015-05" db="EMBL/GenBank/DDBJ databases">
        <title>Distinctive expansion of gene families associated with plant cell wall degradation and secondary metabolism in the genomes of grapevine trunk pathogens.</title>
        <authorList>
            <person name="Lawrence D.P."/>
            <person name="Travadon R."/>
            <person name="Rolshausen P.E."/>
            <person name="Baumgartner K."/>
        </authorList>
    </citation>
    <scope>NUCLEOTIDE SEQUENCE [LARGE SCALE GENOMIC DNA]</scope>
    <source>
        <strain evidence="6">UCRPC4</strain>
    </source>
</reference>
<dbReference type="EMBL" id="LCWF01000194">
    <property type="protein sequence ID" value="KKY15182.1"/>
    <property type="molecule type" value="Genomic_DNA"/>
</dbReference>
<evidence type="ECO:0000256" key="5">
    <source>
        <dbReference type="PIRSR" id="PIRSR602403-1"/>
    </source>
</evidence>
<dbReference type="GO" id="GO:0020037">
    <property type="term" value="F:heme binding"/>
    <property type="evidence" value="ECO:0007669"/>
    <property type="project" value="InterPro"/>
</dbReference>
<proteinExistence type="inferred from homology"/>
<dbReference type="AlphaFoldDB" id="A0A0G2DW67"/>
<sequence>MLGNGVLVAEGDVHRTQRKHLNPAFAFRHIKELYPIFWDKALELNRKLEQHIHSSGSNEIEAGDWVSRATLDIIGLAGTGLEIDSLDTPDNLLHSSYKIVLSPSRASQILGLLGQFFSPRLTSLLPIKRNEELNDASKVARETARDLIQRKKLQIKEKGRSDNDIISVALESGFFTEENLVDQMMTYVLSYSYSIIPSFKRPTNMDISSHSFLLAGHETTATAMQWALLILCRNPTIQTRLRSEIHSKLSPSQSMTSELLDALPYLHGFCMEVLRFYAPVPLTLRIASQDTTILQQFIPKGTVIIVSPWAINFSEALWGPDASDFKPERWLNAEGTRPNNDGGAKSNFAFLTFLHGAHNCIGQGFAVAEFKALVATWVGYWDTELRDPDEQLDIKAGVTAKPRNGMNVKIRSAQWD</sequence>
<dbReference type="InterPro" id="IPR050121">
    <property type="entry name" value="Cytochrome_P450_monoxygenase"/>
</dbReference>
<name>A0A0G2DW67_PHACM</name>
<evidence type="ECO:0000256" key="4">
    <source>
        <dbReference type="ARBA" id="ARBA00023004"/>
    </source>
</evidence>
<protein>
    <submittedName>
        <fullName evidence="6">Putative cytochrome p450</fullName>
    </submittedName>
</protein>
<keyword evidence="5" id="KW-0349">Heme</keyword>
<comment type="similarity">
    <text evidence="2">Belongs to the cytochrome P450 family.</text>
</comment>
<evidence type="ECO:0000313" key="7">
    <source>
        <dbReference type="Proteomes" id="UP000053317"/>
    </source>
</evidence>
<keyword evidence="4 5" id="KW-0408">Iron</keyword>
<dbReference type="GO" id="GO:0016705">
    <property type="term" value="F:oxidoreductase activity, acting on paired donors, with incorporation or reduction of molecular oxygen"/>
    <property type="evidence" value="ECO:0007669"/>
    <property type="project" value="InterPro"/>
</dbReference>
<dbReference type="OrthoDB" id="1470350at2759"/>
<dbReference type="PANTHER" id="PTHR24305">
    <property type="entry name" value="CYTOCHROME P450"/>
    <property type="match status" value="1"/>
</dbReference>
<comment type="caution">
    <text evidence="6">The sequence shown here is derived from an EMBL/GenBank/DDBJ whole genome shotgun (WGS) entry which is preliminary data.</text>
</comment>
<dbReference type="InterPro" id="IPR036396">
    <property type="entry name" value="Cyt_P450_sf"/>
</dbReference>
<evidence type="ECO:0000256" key="2">
    <source>
        <dbReference type="ARBA" id="ARBA00010617"/>
    </source>
</evidence>
<gene>
    <name evidence="6" type="ORF">UCRPC4_g06437</name>
</gene>
<dbReference type="Pfam" id="PF00067">
    <property type="entry name" value="p450"/>
    <property type="match status" value="2"/>
</dbReference>
<keyword evidence="7" id="KW-1185">Reference proteome</keyword>
<evidence type="ECO:0000256" key="1">
    <source>
        <dbReference type="ARBA" id="ARBA00001971"/>
    </source>
</evidence>
<dbReference type="PRINTS" id="PR00385">
    <property type="entry name" value="P450"/>
</dbReference>
<keyword evidence="3 5" id="KW-0479">Metal-binding</keyword>
<dbReference type="Gene3D" id="1.10.630.10">
    <property type="entry name" value="Cytochrome P450"/>
    <property type="match status" value="1"/>
</dbReference>
<dbReference type="CDD" id="cd11069">
    <property type="entry name" value="CYP_FUM15-like"/>
    <property type="match status" value="1"/>
</dbReference>
<dbReference type="GO" id="GO:0004497">
    <property type="term" value="F:monooxygenase activity"/>
    <property type="evidence" value="ECO:0007669"/>
    <property type="project" value="InterPro"/>
</dbReference>
<accession>A0A0G2DW67</accession>
<dbReference type="InterPro" id="IPR001128">
    <property type="entry name" value="Cyt_P450"/>
</dbReference>
<dbReference type="PRINTS" id="PR00465">
    <property type="entry name" value="EP450IV"/>
</dbReference>
<evidence type="ECO:0000256" key="3">
    <source>
        <dbReference type="ARBA" id="ARBA00022723"/>
    </source>
</evidence>
<feature type="binding site" description="axial binding residue" evidence="5">
    <location>
        <position position="360"/>
    </location>
    <ligand>
        <name>heme</name>
        <dbReference type="ChEBI" id="CHEBI:30413"/>
    </ligand>
    <ligandPart>
        <name>Fe</name>
        <dbReference type="ChEBI" id="CHEBI:18248"/>
    </ligandPart>
</feature>
<reference evidence="6 7" key="2">
    <citation type="submission" date="2015-05" db="EMBL/GenBank/DDBJ databases">
        <authorList>
            <person name="Morales-Cruz A."/>
            <person name="Amrine K.C."/>
            <person name="Cantu D."/>
        </authorList>
    </citation>
    <scope>NUCLEOTIDE SEQUENCE [LARGE SCALE GENOMIC DNA]</scope>
    <source>
        <strain evidence="6">UCRPC4</strain>
    </source>
</reference>
<dbReference type="InterPro" id="IPR002403">
    <property type="entry name" value="Cyt_P450_E_grp-IV"/>
</dbReference>
<dbReference type="Proteomes" id="UP000053317">
    <property type="component" value="Unassembled WGS sequence"/>
</dbReference>
<dbReference type="SUPFAM" id="SSF48264">
    <property type="entry name" value="Cytochrome P450"/>
    <property type="match status" value="1"/>
</dbReference>
<dbReference type="PANTHER" id="PTHR24305:SF227">
    <property type="entry name" value="P450, PUTATIVE (EUROFUNG)-RELATED"/>
    <property type="match status" value="1"/>
</dbReference>
<dbReference type="GO" id="GO:0005506">
    <property type="term" value="F:iron ion binding"/>
    <property type="evidence" value="ECO:0007669"/>
    <property type="project" value="InterPro"/>
</dbReference>
<comment type="cofactor">
    <cofactor evidence="1 5">
        <name>heme</name>
        <dbReference type="ChEBI" id="CHEBI:30413"/>
    </cofactor>
</comment>
<evidence type="ECO:0000313" key="6">
    <source>
        <dbReference type="EMBL" id="KKY15182.1"/>
    </source>
</evidence>
<organism evidence="6 7">
    <name type="scientific">Phaeomoniella chlamydospora</name>
    <name type="common">Phaeoacremonium chlamydosporum</name>
    <dbReference type="NCBI Taxonomy" id="158046"/>
    <lineage>
        <taxon>Eukaryota</taxon>
        <taxon>Fungi</taxon>
        <taxon>Dikarya</taxon>
        <taxon>Ascomycota</taxon>
        <taxon>Pezizomycotina</taxon>
        <taxon>Eurotiomycetes</taxon>
        <taxon>Chaetothyriomycetidae</taxon>
        <taxon>Phaeomoniellales</taxon>
        <taxon>Phaeomoniellaceae</taxon>
        <taxon>Phaeomoniella</taxon>
    </lineage>
</organism>